<comment type="caution">
    <text evidence="1">The sequence shown here is derived from an EMBL/GenBank/DDBJ whole genome shotgun (WGS) entry which is preliminary data.</text>
</comment>
<evidence type="ECO:0000313" key="1">
    <source>
        <dbReference type="EMBL" id="CAG8570262.1"/>
    </source>
</evidence>
<proteinExistence type="predicted"/>
<organism evidence="1 2">
    <name type="scientific">Cetraspora pellucida</name>
    <dbReference type="NCBI Taxonomy" id="1433469"/>
    <lineage>
        <taxon>Eukaryota</taxon>
        <taxon>Fungi</taxon>
        <taxon>Fungi incertae sedis</taxon>
        <taxon>Mucoromycota</taxon>
        <taxon>Glomeromycotina</taxon>
        <taxon>Glomeromycetes</taxon>
        <taxon>Diversisporales</taxon>
        <taxon>Gigasporaceae</taxon>
        <taxon>Cetraspora</taxon>
    </lineage>
</organism>
<evidence type="ECO:0000313" key="2">
    <source>
        <dbReference type="Proteomes" id="UP000789366"/>
    </source>
</evidence>
<keyword evidence="2" id="KW-1185">Reference proteome</keyword>
<feature type="non-terminal residue" evidence="1">
    <location>
        <position position="1"/>
    </location>
</feature>
<name>A0ACA9M6G2_9GLOM</name>
<dbReference type="Proteomes" id="UP000789366">
    <property type="component" value="Unassembled WGS sequence"/>
</dbReference>
<accession>A0ACA9M6G2</accession>
<reference evidence="1" key="1">
    <citation type="submission" date="2021-06" db="EMBL/GenBank/DDBJ databases">
        <authorList>
            <person name="Kallberg Y."/>
            <person name="Tangrot J."/>
            <person name="Rosling A."/>
        </authorList>
    </citation>
    <scope>NUCLEOTIDE SEQUENCE</scope>
    <source>
        <strain evidence="1">28 12/20/2015</strain>
    </source>
</reference>
<gene>
    <name evidence="1" type="ORF">SPELUC_LOCUS5966</name>
</gene>
<protein>
    <submittedName>
        <fullName evidence="1">5332_t:CDS:1</fullName>
    </submittedName>
</protein>
<sequence length="123" mass="14221">FEEYPETASDETQSCCGVKFCQFISPELKNTSHSVVNFDDELFKKTFEANELSVDNVTLNEFVAAHKIACEYYDKLTQIRCNGKSILAKFYQRKDNTSLLHYFIGCQNYKHGEKGHRFLSLSQ</sequence>
<dbReference type="EMBL" id="CAJVPW010006537">
    <property type="protein sequence ID" value="CAG8570262.1"/>
    <property type="molecule type" value="Genomic_DNA"/>
</dbReference>